<dbReference type="GO" id="GO:0034599">
    <property type="term" value="P:cellular response to oxidative stress"/>
    <property type="evidence" value="ECO:0007669"/>
    <property type="project" value="TreeGrafter"/>
</dbReference>
<feature type="domain" description="Glutaredoxin" evidence="1">
    <location>
        <begin position="125"/>
        <end position="190"/>
    </location>
</feature>
<evidence type="ECO:0000313" key="2">
    <source>
        <dbReference type="EMBL" id="KRY88036.1"/>
    </source>
</evidence>
<sequence>MSEMAKQFILETVQKYPVAVFSKLTCPFCTKVKEMFNFYELPKEKYTIVELDGRPDEEQLKEVFQSMTGARTVPRIFINGQCIGGCDNMTKLHQSGELGRMLEELGLMSAYALTVLLSLIRIYPVVIFSQSNCRYCTEVKDIFQWYCLPRGSHITVELDREERSRYFKEALHYLTGLKTVPQVFIGGQFIGDAEMIKRIHCNGVLQEMLSKLRLIHCNNGCQYCCNSNKVFDLQKVRQCHYLKLLNINIRCKAIASVYDGLFAQYYCIMQLLKDKKTPR</sequence>
<gene>
    <name evidence="2" type="primary">GRXC6</name>
    <name evidence="2" type="ORF">T4D_14946</name>
</gene>
<dbReference type="GO" id="GO:0005737">
    <property type="term" value="C:cytoplasm"/>
    <property type="evidence" value="ECO:0007669"/>
    <property type="project" value="TreeGrafter"/>
</dbReference>
<reference evidence="2 3" key="1">
    <citation type="submission" date="2015-01" db="EMBL/GenBank/DDBJ databases">
        <title>Evolution of Trichinella species and genotypes.</title>
        <authorList>
            <person name="Korhonen P.K."/>
            <person name="Edoardo P."/>
            <person name="Giuseppe L.R."/>
            <person name="Gasser R.B."/>
        </authorList>
    </citation>
    <scope>NUCLEOTIDE SEQUENCE [LARGE SCALE GENOMIC DNA]</scope>
    <source>
        <strain evidence="2">ISS470</strain>
    </source>
</reference>
<dbReference type="OrthoDB" id="418495at2759"/>
<name>A0A0V1FPR6_TRIPS</name>
<dbReference type="InterPro" id="IPR014025">
    <property type="entry name" value="Glutaredoxin_subgr"/>
</dbReference>
<dbReference type="PRINTS" id="PR00160">
    <property type="entry name" value="GLUTAREDOXIN"/>
</dbReference>
<organism evidence="2 3">
    <name type="scientific">Trichinella pseudospiralis</name>
    <name type="common">Parasitic roundworm</name>
    <dbReference type="NCBI Taxonomy" id="6337"/>
    <lineage>
        <taxon>Eukaryota</taxon>
        <taxon>Metazoa</taxon>
        <taxon>Ecdysozoa</taxon>
        <taxon>Nematoda</taxon>
        <taxon>Enoplea</taxon>
        <taxon>Dorylaimia</taxon>
        <taxon>Trichinellida</taxon>
        <taxon>Trichinellidae</taxon>
        <taxon>Trichinella</taxon>
    </lineage>
</organism>
<keyword evidence="3" id="KW-1185">Reference proteome</keyword>
<dbReference type="InterPro" id="IPR036249">
    <property type="entry name" value="Thioredoxin-like_sf"/>
</dbReference>
<accession>A0A0V1FPR6</accession>
<proteinExistence type="predicted"/>
<dbReference type="PROSITE" id="PS51354">
    <property type="entry name" value="GLUTAREDOXIN_2"/>
    <property type="match status" value="2"/>
</dbReference>
<dbReference type="AlphaFoldDB" id="A0A0V1FPR6"/>
<dbReference type="Gene3D" id="3.40.30.10">
    <property type="entry name" value="Glutaredoxin"/>
    <property type="match status" value="2"/>
</dbReference>
<dbReference type="Pfam" id="PF00462">
    <property type="entry name" value="Glutaredoxin"/>
    <property type="match status" value="2"/>
</dbReference>
<dbReference type="InterPro" id="IPR011899">
    <property type="entry name" value="Glutaredoxin_euk/vir"/>
</dbReference>
<dbReference type="Proteomes" id="UP000054995">
    <property type="component" value="Unassembled WGS sequence"/>
</dbReference>
<protein>
    <submittedName>
        <fullName evidence="2">Glutaredoxin-C6</fullName>
    </submittedName>
</protein>
<dbReference type="InterPro" id="IPR002109">
    <property type="entry name" value="Glutaredoxin"/>
</dbReference>
<evidence type="ECO:0000259" key="1">
    <source>
        <dbReference type="Pfam" id="PF00462"/>
    </source>
</evidence>
<dbReference type="NCBIfam" id="TIGR02180">
    <property type="entry name" value="GRX_euk"/>
    <property type="match status" value="1"/>
</dbReference>
<dbReference type="FunFam" id="3.40.30.10:FF:000093">
    <property type="entry name" value="Glutaredoxin 2"/>
    <property type="match status" value="1"/>
</dbReference>
<dbReference type="SUPFAM" id="SSF52833">
    <property type="entry name" value="Thioredoxin-like"/>
    <property type="match status" value="2"/>
</dbReference>
<dbReference type="CDD" id="cd03419">
    <property type="entry name" value="GRX_GRXh_1_2_like"/>
    <property type="match status" value="1"/>
</dbReference>
<dbReference type="GO" id="GO:0015038">
    <property type="term" value="F:glutathione disulfide oxidoreductase activity"/>
    <property type="evidence" value="ECO:0007669"/>
    <property type="project" value="TreeGrafter"/>
</dbReference>
<evidence type="ECO:0000313" key="3">
    <source>
        <dbReference type="Proteomes" id="UP000054995"/>
    </source>
</evidence>
<dbReference type="PANTHER" id="PTHR45694">
    <property type="entry name" value="GLUTAREDOXIN 2"/>
    <property type="match status" value="1"/>
</dbReference>
<dbReference type="EMBL" id="JYDT01000047">
    <property type="protein sequence ID" value="KRY88036.1"/>
    <property type="molecule type" value="Genomic_DNA"/>
</dbReference>
<feature type="domain" description="Glutaredoxin" evidence="1">
    <location>
        <begin position="18"/>
        <end position="83"/>
    </location>
</feature>
<comment type="caution">
    <text evidence="2">The sequence shown here is derived from an EMBL/GenBank/DDBJ whole genome shotgun (WGS) entry which is preliminary data.</text>
</comment>
<dbReference type="PANTHER" id="PTHR45694:SF5">
    <property type="entry name" value="GLUTAREDOXIN 2"/>
    <property type="match status" value="1"/>
</dbReference>